<sequence length="147" mass="16113">MPFCFLLLLMVEGQSESPSPPDGEGDSLPYVTGATGQVPGHLSRRHLNNTKSSAKEFVNWYCCLAYAFAGDCIAYNSLIRVTCLRLASCYEVLIDHVVSGGLYGRVKFVHWFQLSARIASALGNTNPSANDSHTSETLYKKIGLQSY</sequence>
<reference evidence="2 4" key="1">
    <citation type="journal article" date="2014" name="Nat. Genet.">
        <title>Genome and transcriptome of the porcine whipworm Trichuris suis.</title>
        <authorList>
            <person name="Jex A.R."/>
            <person name="Nejsum P."/>
            <person name="Schwarz E.M."/>
            <person name="Hu L."/>
            <person name="Young N.D."/>
            <person name="Hall R.S."/>
            <person name="Korhonen P.K."/>
            <person name="Liao S."/>
            <person name="Thamsborg S."/>
            <person name="Xia J."/>
            <person name="Xu P."/>
            <person name="Wang S."/>
            <person name="Scheerlinck J.P."/>
            <person name="Hofmann A."/>
            <person name="Sternberg P.W."/>
            <person name="Wang J."/>
            <person name="Gasser R.B."/>
        </authorList>
    </citation>
    <scope>NUCLEOTIDE SEQUENCE [LARGE SCALE GENOMIC DNA]</scope>
    <source>
        <strain evidence="3">DCEP-RM93F</strain>
        <strain evidence="2">DCEP-RM93M</strain>
    </source>
</reference>
<dbReference type="Proteomes" id="UP000030764">
    <property type="component" value="Unassembled WGS sequence"/>
</dbReference>
<feature type="chain" id="PRO_5011842719" evidence="1">
    <location>
        <begin position="16"/>
        <end position="147"/>
    </location>
</feature>
<feature type="signal peptide" evidence="1">
    <location>
        <begin position="1"/>
        <end position="15"/>
    </location>
</feature>
<dbReference type="Proteomes" id="UP000030758">
    <property type="component" value="Unassembled WGS sequence"/>
</dbReference>
<name>A0A085M960_9BILA</name>
<dbReference type="EMBL" id="KL363213">
    <property type="protein sequence ID" value="KFD53756.1"/>
    <property type="molecule type" value="Genomic_DNA"/>
</dbReference>
<evidence type="ECO:0000313" key="4">
    <source>
        <dbReference type="Proteomes" id="UP000030764"/>
    </source>
</evidence>
<keyword evidence="4" id="KW-1185">Reference proteome</keyword>
<evidence type="ECO:0000313" key="2">
    <source>
        <dbReference type="EMBL" id="KFD53756.1"/>
    </source>
</evidence>
<dbReference type="AlphaFoldDB" id="A0A085M960"/>
<dbReference type="EMBL" id="KL367481">
    <property type="protein sequence ID" value="KFD71552.1"/>
    <property type="molecule type" value="Genomic_DNA"/>
</dbReference>
<evidence type="ECO:0000313" key="3">
    <source>
        <dbReference type="EMBL" id="KFD71552.1"/>
    </source>
</evidence>
<evidence type="ECO:0000256" key="1">
    <source>
        <dbReference type="SAM" id="SignalP"/>
    </source>
</evidence>
<protein>
    <submittedName>
        <fullName evidence="2">Uncharacterized protein</fullName>
    </submittedName>
</protein>
<proteinExistence type="predicted"/>
<keyword evidence="1" id="KW-0732">Signal</keyword>
<organism evidence="2 4">
    <name type="scientific">Trichuris suis</name>
    <name type="common">pig whipworm</name>
    <dbReference type="NCBI Taxonomy" id="68888"/>
    <lineage>
        <taxon>Eukaryota</taxon>
        <taxon>Metazoa</taxon>
        <taxon>Ecdysozoa</taxon>
        <taxon>Nematoda</taxon>
        <taxon>Enoplea</taxon>
        <taxon>Dorylaimia</taxon>
        <taxon>Trichinellida</taxon>
        <taxon>Trichuridae</taxon>
        <taxon>Trichuris</taxon>
    </lineage>
</organism>
<accession>A0A085M960</accession>
<gene>
    <name evidence="2" type="ORF">M513_05262</name>
    <name evidence="3" type="ORF">M514_05262</name>
</gene>